<dbReference type="Proteomes" id="UP000027361">
    <property type="component" value="Unassembled WGS sequence"/>
</dbReference>
<comment type="caution">
    <text evidence="2">The sequence shown here is derived from an EMBL/GenBank/DDBJ whole genome shotgun (WGS) entry which is preliminary data.</text>
</comment>
<dbReference type="CDD" id="cd04301">
    <property type="entry name" value="NAT_SF"/>
    <property type="match status" value="1"/>
</dbReference>
<dbReference type="InterPro" id="IPR000182">
    <property type="entry name" value="GNAT_dom"/>
</dbReference>
<dbReference type="GeneID" id="25265156"/>
<reference evidence="2 3" key="1">
    <citation type="submission" date="2014-05" db="EMBL/GenBank/DDBJ databases">
        <title>Draft genome sequence of a rare smut relative, Tilletiaria anomala UBC 951.</title>
        <authorList>
            <consortium name="DOE Joint Genome Institute"/>
            <person name="Toome M."/>
            <person name="Kuo A."/>
            <person name="Henrissat B."/>
            <person name="Lipzen A."/>
            <person name="Tritt A."/>
            <person name="Yoshinaga Y."/>
            <person name="Zane M."/>
            <person name="Barry K."/>
            <person name="Grigoriev I.V."/>
            <person name="Spatafora J.W."/>
            <person name="Aimea M.C."/>
        </authorList>
    </citation>
    <scope>NUCLEOTIDE SEQUENCE [LARGE SCALE GENOMIC DNA]</scope>
    <source>
        <strain evidence="2 3">UBC 951</strain>
    </source>
</reference>
<accession>A0A066VCK0</accession>
<gene>
    <name evidence="2" type="ORF">K437DRAFT_259061</name>
</gene>
<dbReference type="EMBL" id="JMSN01000104">
    <property type="protein sequence ID" value="KDN39462.1"/>
    <property type="molecule type" value="Genomic_DNA"/>
</dbReference>
<evidence type="ECO:0000313" key="2">
    <source>
        <dbReference type="EMBL" id="KDN39462.1"/>
    </source>
</evidence>
<dbReference type="Pfam" id="PF13508">
    <property type="entry name" value="Acetyltransf_7"/>
    <property type="match status" value="1"/>
</dbReference>
<dbReference type="RefSeq" id="XP_013241051.1">
    <property type="nucleotide sequence ID" value="XM_013385597.1"/>
</dbReference>
<sequence>MLAGLSGYTITGLVFIRLLWTDPSLRGQGIGDALMRKAEDAGIERGCVSMFVDTMSFQAPSFYRRLGYKEIYSIERCWGLDIQRIYFQKDLQIQANSY</sequence>
<dbReference type="InterPro" id="IPR016181">
    <property type="entry name" value="Acyl_CoA_acyltransferase"/>
</dbReference>
<dbReference type="PROSITE" id="PS51186">
    <property type="entry name" value="GNAT"/>
    <property type="match status" value="1"/>
</dbReference>
<organism evidence="2 3">
    <name type="scientific">Tilletiaria anomala (strain ATCC 24038 / CBS 436.72 / UBC 951)</name>
    <dbReference type="NCBI Taxonomy" id="1037660"/>
    <lineage>
        <taxon>Eukaryota</taxon>
        <taxon>Fungi</taxon>
        <taxon>Dikarya</taxon>
        <taxon>Basidiomycota</taxon>
        <taxon>Ustilaginomycotina</taxon>
        <taxon>Exobasidiomycetes</taxon>
        <taxon>Georgefischeriales</taxon>
        <taxon>Tilletiariaceae</taxon>
        <taxon>Tilletiaria</taxon>
    </lineage>
</organism>
<keyword evidence="2" id="KW-0808">Transferase</keyword>
<name>A0A066VCK0_TILAU</name>
<dbReference type="Gene3D" id="3.40.630.30">
    <property type="match status" value="1"/>
</dbReference>
<feature type="domain" description="N-acetyltransferase" evidence="1">
    <location>
        <begin position="1"/>
        <end position="92"/>
    </location>
</feature>
<evidence type="ECO:0000313" key="3">
    <source>
        <dbReference type="Proteomes" id="UP000027361"/>
    </source>
</evidence>
<keyword evidence="3" id="KW-1185">Reference proteome</keyword>
<dbReference type="AlphaFoldDB" id="A0A066VCK0"/>
<dbReference type="GO" id="GO:0016747">
    <property type="term" value="F:acyltransferase activity, transferring groups other than amino-acyl groups"/>
    <property type="evidence" value="ECO:0007669"/>
    <property type="project" value="InterPro"/>
</dbReference>
<dbReference type="SUPFAM" id="SSF55729">
    <property type="entry name" value="Acyl-CoA N-acyltransferases (Nat)"/>
    <property type="match status" value="1"/>
</dbReference>
<dbReference type="OrthoDB" id="10665692at2759"/>
<dbReference type="HOGENOM" id="CLU_115862_3_1_1"/>
<dbReference type="InParanoid" id="A0A066VCK0"/>
<evidence type="ECO:0000259" key="1">
    <source>
        <dbReference type="PROSITE" id="PS51186"/>
    </source>
</evidence>
<dbReference type="OMA" id="YSIERCW"/>
<protein>
    <submittedName>
        <fullName evidence="2">Acetyltransferase family protein</fullName>
    </submittedName>
</protein>
<proteinExistence type="predicted"/>